<organism evidence="3">
    <name type="scientific">marine sediment metagenome</name>
    <dbReference type="NCBI Taxonomy" id="412755"/>
    <lineage>
        <taxon>unclassified sequences</taxon>
        <taxon>metagenomes</taxon>
        <taxon>ecological metagenomes</taxon>
    </lineage>
</organism>
<reference evidence="3" key="1">
    <citation type="journal article" date="2014" name="Front. Microbiol.">
        <title>High frequency of phylogenetically diverse reductive dehalogenase-homologous genes in deep subseafloor sedimentary metagenomes.</title>
        <authorList>
            <person name="Kawai M."/>
            <person name="Futagami T."/>
            <person name="Toyoda A."/>
            <person name="Takaki Y."/>
            <person name="Nishi S."/>
            <person name="Hori S."/>
            <person name="Arai W."/>
            <person name="Tsubouchi T."/>
            <person name="Morono Y."/>
            <person name="Uchiyama I."/>
            <person name="Ito T."/>
            <person name="Fujiyama A."/>
            <person name="Inagaki F."/>
            <person name="Takami H."/>
        </authorList>
    </citation>
    <scope>NUCLEOTIDE SEQUENCE</scope>
    <source>
        <strain evidence="3">Expedition CK06-06</strain>
    </source>
</reference>
<name>X1TDG9_9ZZZZ</name>
<dbReference type="Gene3D" id="1.10.150.20">
    <property type="entry name" value="5' to 3' exonuclease, C-terminal subdomain"/>
    <property type="match status" value="1"/>
</dbReference>
<dbReference type="AlphaFoldDB" id="X1TDG9"/>
<dbReference type="EMBL" id="BARW01007199">
    <property type="protein sequence ID" value="GAI85630.1"/>
    <property type="molecule type" value="Genomic_DNA"/>
</dbReference>
<dbReference type="InterPro" id="IPR025567">
    <property type="entry name" value="DUF4332"/>
</dbReference>
<feature type="region of interest" description="Disordered" evidence="1">
    <location>
        <begin position="124"/>
        <end position="150"/>
    </location>
</feature>
<protein>
    <recommendedName>
        <fullName evidence="2">DUF4332 domain-containing protein</fullName>
    </recommendedName>
</protein>
<comment type="caution">
    <text evidence="3">The sequence shown here is derived from an EMBL/GenBank/DDBJ whole genome shotgun (WGS) entry which is preliminary data.</text>
</comment>
<evidence type="ECO:0000259" key="2">
    <source>
        <dbReference type="Pfam" id="PF14229"/>
    </source>
</evidence>
<accession>X1TDG9</accession>
<evidence type="ECO:0000313" key="3">
    <source>
        <dbReference type="EMBL" id="GAI85630.1"/>
    </source>
</evidence>
<evidence type="ECO:0000256" key="1">
    <source>
        <dbReference type="SAM" id="MobiDB-lite"/>
    </source>
</evidence>
<dbReference type="Pfam" id="PF14229">
    <property type="entry name" value="DUF4332"/>
    <property type="match status" value="1"/>
</dbReference>
<gene>
    <name evidence="3" type="ORF">S12H4_15044</name>
</gene>
<feature type="non-terminal residue" evidence="3">
    <location>
        <position position="248"/>
    </location>
</feature>
<feature type="domain" description="DUF4332" evidence="2">
    <location>
        <begin position="9"/>
        <end position="126"/>
    </location>
</feature>
<sequence length="248" mass="28081">MKLSEIIGLYEKHAKKLEKEGISSVEDLLPLTKSQIKKLAKKIGVSATVLDTWQEHADLMRIEGVTPEIANALNLIGIDSVKEFANRNVKNTVSKLKELKKEKPSILKKIPTEKVVGKWVNGAKKLSGAPTKKPPKKKPPKDDVTPEPRNLVDVTPFEDKDYGDYGPEYWHNKWPQAPIIYTGRALRGAHYKKAIDIDVKVFIKKNDAILHHIISQIGLRKDTPNETAWACQKFVCDYLKYKYDDITA</sequence>
<proteinExistence type="predicted"/>